<dbReference type="EMBL" id="JAHHIF010000012">
    <property type="protein sequence ID" value="MBW4545059.1"/>
    <property type="molecule type" value="Genomic_DNA"/>
</dbReference>
<dbReference type="Proteomes" id="UP000753908">
    <property type="component" value="Unassembled WGS sequence"/>
</dbReference>
<reference evidence="1" key="1">
    <citation type="submission" date="2021-05" db="EMBL/GenBank/DDBJ databases">
        <authorList>
            <person name="Pietrasiak N."/>
            <person name="Ward R."/>
            <person name="Stajich J.E."/>
            <person name="Kurbessoian T."/>
        </authorList>
    </citation>
    <scope>NUCLEOTIDE SEQUENCE</scope>
    <source>
        <strain evidence="1">CPER-KK1</strain>
    </source>
</reference>
<accession>A0A951PKX4</accession>
<name>A0A951PKX4_9CYAN</name>
<protein>
    <submittedName>
        <fullName evidence="1">Uncharacterized protein</fullName>
    </submittedName>
</protein>
<reference evidence="1" key="2">
    <citation type="journal article" date="2022" name="Microbiol. Resour. Announc.">
        <title>Metagenome Sequencing to Explore Phylogenomics of Terrestrial Cyanobacteria.</title>
        <authorList>
            <person name="Ward R.D."/>
            <person name="Stajich J.E."/>
            <person name="Johansen J.R."/>
            <person name="Huntemann M."/>
            <person name="Clum A."/>
            <person name="Foster B."/>
            <person name="Foster B."/>
            <person name="Roux S."/>
            <person name="Palaniappan K."/>
            <person name="Varghese N."/>
            <person name="Mukherjee S."/>
            <person name="Reddy T.B.K."/>
            <person name="Daum C."/>
            <person name="Copeland A."/>
            <person name="Chen I.A."/>
            <person name="Ivanova N.N."/>
            <person name="Kyrpides N.C."/>
            <person name="Shapiro N."/>
            <person name="Eloe-Fadrosh E.A."/>
            <person name="Pietrasiak N."/>
        </authorList>
    </citation>
    <scope>NUCLEOTIDE SEQUENCE</scope>
    <source>
        <strain evidence="1">CPER-KK1</strain>
    </source>
</reference>
<evidence type="ECO:0000313" key="2">
    <source>
        <dbReference type="Proteomes" id="UP000753908"/>
    </source>
</evidence>
<gene>
    <name evidence="1" type="ORF">KME25_11520</name>
</gene>
<organism evidence="1 2">
    <name type="scientific">Symplocastrum torsivum CPER-KK1</name>
    <dbReference type="NCBI Taxonomy" id="450513"/>
    <lineage>
        <taxon>Bacteria</taxon>
        <taxon>Bacillati</taxon>
        <taxon>Cyanobacteriota</taxon>
        <taxon>Cyanophyceae</taxon>
        <taxon>Oscillatoriophycideae</taxon>
        <taxon>Oscillatoriales</taxon>
        <taxon>Microcoleaceae</taxon>
        <taxon>Symplocastrum</taxon>
    </lineage>
</organism>
<proteinExistence type="predicted"/>
<sequence>MSLAEIIGTAGDNESSITANGSILTGVYEICHQGADQIVNSYLQLL</sequence>
<dbReference type="AlphaFoldDB" id="A0A951PKX4"/>
<evidence type="ECO:0000313" key="1">
    <source>
        <dbReference type="EMBL" id="MBW4545059.1"/>
    </source>
</evidence>
<comment type="caution">
    <text evidence="1">The sequence shown here is derived from an EMBL/GenBank/DDBJ whole genome shotgun (WGS) entry which is preliminary data.</text>
</comment>